<dbReference type="EMBL" id="KK121205">
    <property type="protein sequence ID" value="KFM79972.1"/>
    <property type="molecule type" value="Genomic_DNA"/>
</dbReference>
<evidence type="ECO:0000256" key="5">
    <source>
        <dbReference type="ARBA" id="ARBA00022771"/>
    </source>
</evidence>
<dbReference type="Pfam" id="PF03850">
    <property type="entry name" value="Tfb4"/>
    <property type="match status" value="1"/>
</dbReference>
<dbReference type="GO" id="GO:0008270">
    <property type="term" value="F:zinc ion binding"/>
    <property type="evidence" value="ECO:0007669"/>
    <property type="project" value="UniProtKB-KW"/>
</dbReference>
<keyword evidence="6 11" id="KW-0862">Zinc</keyword>
<evidence type="ECO:0000256" key="11">
    <source>
        <dbReference type="RuleBase" id="RU368090"/>
    </source>
</evidence>
<evidence type="ECO:0000256" key="3">
    <source>
        <dbReference type="ARBA" id="ARBA00022723"/>
    </source>
</evidence>
<evidence type="ECO:0000313" key="13">
    <source>
        <dbReference type="Proteomes" id="UP000054359"/>
    </source>
</evidence>
<gene>
    <name evidence="12" type="ORF">X975_25651</name>
</gene>
<dbReference type="GO" id="GO:0006289">
    <property type="term" value="P:nucleotide-excision repair"/>
    <property type="evidence" value="ECO:0007669"/>
    <property type="project" value="UniProtKB-UniRule"/>
</dbReference>
<dbReference type="Gene3D" id="3.40.50.410">
    <property type="entry name" value="von Willebrand factor, type A domain"/>
    <property type="match status" value="1"/>
</dbReference>
<comment type="subcellular location">
    <subcellularLocation>
        <location evidence="1 11">Nucleus</location>
    </subcellularLocation>
</comment>
<dbReference type="AlphaFoldDB" id="A0A087URI3"/>
<evidence type="ECO:0000256" key="10">
    <source>
        <dbReference type="ARBA" id="ARBA00023242"/>
    </source>
</evidence>
<reference evidence="12 13" key="1">
    <citation type="submission" date="2013-11" db="EMBL/GenBank/DDBJ databases">
        <title>Genome sequencing of Stegodyphus mimosarum.</title>
        <authorList>
            <person name="Bechsgaard J."/>
        </authorList>
    </citation>
    <scope>NUCLEOTIDE SEQUENCE [LARGE SCALE GENOMIC DNA]</scope>
</reference>
<dbReference type="OMA" id="GECIIPR"/>
<evidence type="ECO:0000256" key="4">
    <source>
        <dbReference type="ARBA" id="ARBA00022763"/>
    </source>
</evidence>
<keyword evidence="10 11" id="KW-0539">Nucleus</keyword>
<dbReference type="GO" id="GO:0000439">
    <property type="term" value="C:transcription factor TFIIH core complex"/>
    <property type="evidence" value="ECO:0007669"/>
    <property type="project" value="UniProtKB-UniRule"/>
</dbReference>
<comment type="similarity">
    <text evidence="2 11">Belongs to the TFB4 family.</text>
</comment>
<proteinExistence type="inferred from homology"/>
<comment type="function">
    <text evidence="11">Component of the general transcription and DNA repair factor IIH (TFIIH) core complex, which is involved in general and transcription-coupled nucleotide excision repair (NER) of damaged DNA and, when complexed to CAK, in RNA transcription by RNA polymerase II. In NER, TFIIH acts by opening DNA around the lesion to allow the excision of the damaged oligonucleotide and its replacement by a new DNA fragment. In transcription, TFIIH has an essential role in transcription initiation. When the pre-initiation complex (PIC) has been established, TFIIH is required for promoter opening and promoter escape. Phosphorylation of the C-terminal tail (CTD) of the largest subunit of RNA polymerase II by the kinase module CAK controls the initiation of transcription.</text>
</comment>
<evidence type="ECO:0000256" key="7">
    <source>
        <dbReference type="ARBA" id="ARBA00023015"/>
    </source>
</evidence>
<dbReference type="PANTHER" id="PTHR12831">
    <property type="entry name" value="TRANSCRIPTION INITIATION FACTOR IIH TFIIH , POLYPEPTIDE 3-RELATED"/>
    <property type="match status" value="1"/>
</dbReference>
<keyword evidence="4 11" id="KW-0227">DNA damage</keyword>
<comment type="subunit">
    <text evidence="11">Part of a TFIID-containing RNA polymerase II pre-initiation complex that is composed of TBP and at least GTF2A1, GTF2A2, GTF2E1, GTF2E2, GTF2F1, GTF2H2, GTF2H3, GTF2H4, GTF2H5, GTF2B, TCEA1, ERCC2, ERCC3, TAF1, TAF2, TAF3, TAF4, TAF5, TAF6, TAF7, TAF8, TAF9, TAF10, TAF11, TAF12 and TAF13. Component of the 7-subunit TFIIH core complex composed of XPB/ERCC3, XPD/ERCC2, GTF2H1, GTF2H2, GTF2H3, GTF2H4 and GTF2H5, which is active in NER. The core complex associates with the 3-subunit CDK-activating kinase (CAK) module composed of CCNH/cyclin H, CDK7 and MNAT1 to form the 10-subunit holoenzyme (holo-TFIIH) active in transcription. Interacts with RARA; the interaction requires prior phosphorylation of RARA on 'Ser-369' which then enhances interaction of RARA with CDK7.</text>
</comment>
<keyword evidence="7 11" id="KW-0805">Transcription regulation</keyword>
<dbReference type="STRING" id="407821.A0A087URI3"/>
<evidence type="ECO:0000313" key="12">
    <source>
        <dbReference type="EMBL" id="KFM79972.1"/>
    </source>
</evidence>
<dbReference type="OrthoDB" id="17307at2759"/>
<keyword evidence="8 11" id="KW-0804">Transcription</keyword>
<keyword evidence="9 11" id="KW-0234">DNA repair</keyword>
<evidence type="ECO:0000256" key="6">
    <source>
        <dbReference type="ARBA" id="ARBA00022833"/>
    </source>
</evidence>
<dbReference type="GO" id="GO:0006355">
    <property type="term" value="P:regulation of DNA-templated transcription"/>
    <property type="evidence" value="ECO:0007669"/>
    <property type="project" value="InterPro"/>
</dbReference>
<keyword evidence="3 11" id="KW-0479">Metal-binding</keyword>
<accession>A0A087URI3</accession>
<dbReference type="InterPro" id="IPR004600">
    <property type="entry name" value="TFIIH_Tfb4/GTF2H3"/>
</dbReference>
<feature type="non-terminal residue" evidence="12">
    <location>
        <position position="123"/>
    </location>
</feature>
<dbReference type="PANTHER" id="PTHR12831:SF0">
    <property type="entry name" value="GENERAL TRANSCRIPTION FACTOR IIH SUBUNIT 3"/>
    <property type="match status" value="1"/>
</dbReference>
<dbReference type="InterPro" id="IPR036465">
    <property type="entry name" value="vWFA_dom_sf"/>
</dbReference>
<sequence length="123" mass="13523">MTDSRDEDGSLVVVVIDLNPSPQMIKDGECIIPRSLDAIISFCNSHLMLSPLNKLAIIGCHTRQSCFLYPLPPSSDVEDIRPADGQYELFSCVKNAVHTNVKNLILQSSQDEIYTESLIAGAM</sequence>
<dbReference type="Proteomes" id="UP000054359">
    <property type="component" value="Unassembled WGS sequence"/>
</dbReference>
<keyword evidence="5 11" id="KW-0863">Zinc-finger</keyword>
<name>A0A087URI3_STEMI</name>
<evidence type="ECO:0000256" key="1">
    <source>
        <dbReference type="ARBA" id="ARBA00004123"/>
    </source>
</evidence>
<keyword evidence="13" id="KW-1185">Reference proteome</keyword>
<protein>
    <recommendedName>
        <fullName evidence="11">General transcription factor IIH subunit 3</fullName>
    </recommendedName>
    <alternativeName>
        <fullName evidence="11">General transcription factor IIH polypeptide 3</fullName>
    </alternativeName>
</protein>
<evidence type="ECO:0000256" key="2">
    <source>
        <dbReference type="ARBA" id="ARBA00005273"/>
    </source>
</evidence>
<evidence type="ECO:0000256" key="9">
    <source>
        <dbReference type="ARBA" id="ARBA00023204"/>
    </source>
</evidence>
<dbReference type="GO" id="GO:0005675">
    <property type="term" value="C:transcription factor TFIIH holo complex"/>
    <property type="evidence" value="ECO:0007669"/>
    <property type="project" value="UniProtKB-UniRule"/>
</dbReference>
<evidence type="ECO:0000256" key="8">
    <source>
        <dbReference type="ARBA" id="ARBA00023163"/>
    </source>
</evidence>
<organism evidence="12 13">
    <name type="scientific">Stegodyphus mimosarum</name>
    <name type="common">African social velvet spider</name>
    <dbReference type="NCBI Taxonomy" id="407821"/>
    <lineage>
        <taxon>Eukaryota</taxon>
        <taxon>Metazoa</taxon>
        <taxon>Ecdysozoa</taxon>
        <taxon>Arthropoda</taxon>
        <taxon>Chelicerata</taxon>
        <taxon>Arachnida</taxon>
        <taxon>Araneae</taxon>
        <taxon>Araneomorphae</taxon>
        <taxon>Entelegynae</taxon>
        <taxon>Eresoidea</taxon>
        <taxon>Eresidae</taxon>
        <taxon>Stegodyphus</taxon>
    </lineage>
</organism>